<dbReference type="InterPro" id="IPR017927">
    <property type="entry name" value="FAD-bd_FR_type"/>
</dbReference>
<dbReference type="PANTHER" id="PTHR30157">
    <property type="entry name" value="FERRIC REDUCTASE, NADPH-DEPENDENT"/>
    <property type="match status" value="1"/>
</dbReference>
<dbReference type="InterPro" id="IPR039374">
    <property type="entry name" value="SIP_fam"/>
</dbReference>
<comment type="caution">
    <text evidence="3">The sequence shown here is derived from an EMBL/GenBank/DDBJ whole genome shotgun (WGS) entry which is preliminary data.</text>
</comment>
<dbReference type="RefSeq" id="WP_394314279.1">
    <property type="nucleotide sequence ID" value="NZ_JBHGPK010000019.1"/>
</dbReference>
<gene>
    <name evidence="3" type="ORF">ACETRX_27770</name>
</gene>
<dbReference type="InterPro" id="IPR039261">
    <property type="entry name" value="FNR_nucleotide-bd"/>
</dbReference>
<evidence type="ECO:0000313" key="4">
    <source>
        <dbReference type="Proteomes" id="UP001595190"/>
    </source>
</evidence>
<dbReference type="InterPro" id="IPR017938">
    <property type="entry name" value="Riboflavin_synthase-like_b-brl"/>
</dbReference>
<evidence type="ECO:0000313" key="3">
    <source>
        <dbReference type="EMBL" id="MFC2253470.1"/>
    </source>
</evidence>
<dbReference type="Gene3D" id="2.40.30.10">
    <property type="entry name" value="Translation factors"/>
    <property type="match status" value="1"/>
</dbReference>
<evidence type="ECO:0000256" key="1">
    <source>
        <dbReference type="ARBA" id="ARBA00035644"/>
    </source>
</evidence>
<dbReference type="Proteomes" id="UP001595190">
    <property type="component" value="Unassembled WGS sequence"/>
</dbReference>
<protein>
    <submittedName>
        <fullName evidence="3">Siderophore-interacting protein</fullName>
    </submittedName>
</protein>
<reference evidence="3 4" key="1">
    <citation type="submission" date="2024-09" db="EMBL/GenBank/DDBJ databases">
        <title>Description of Labrys sedimenti sp. nov., isolated from a diclofenac-degrading enrichment culture, and genome-based reclassification of Labrys portucalensis as a later heterotypic synonym of Labrys neptuniae.</title>
        <authorList>
            <person name="Tancsics A."/>
            <person name="Csepanyi A."/>
        </authorList>
    </citation>
    <scope>NUCLEOTIDE SEQUENCE [LARGE SCALE GENOMIC DNA]</scope>
    <source>
        <strain evidence="3 4">LMG 23412</strain>
    </source>
</reference>
<organism evidence="3 4">
    <name type="scientific">Labrys neptuniae</name>
    <dbReference type="NCBI Taxonomy" id="376174"/>
    <lineage>
        <taxon>Bacteria</taxon>
        <taxon>Pseudomonadati</taxon>
        <taxon>Pseudomonadota</taxon>
        <taxon>Alphaproteobacteria</taxon>
        <taxon>Hyphomicrobiales</taxon>
        <taxon>Xanthobacteraceae</taxon>
        <taxon>Labrys</taxon>
    </lineage>
</organism>
<dbReference type="Pfam" id="PF08021">
    <property type="entry name" value="FAD_binding_9"/>
    <property type="match status" value="1"/>
</dbReference>
<comment type="similarity">
    <text evidence="1">Belongs to the SIP oxidoreductase family.</text>
</comment>
<dbReference type="CDD" id="cd06193">
    <property type="entry name" value="siderophore_interacting"/>
    <property type="match status" value="1"/>
</dbReference>
<dbReference type="InterPro" id="IPR013113">
    <property type="entry name" value="SIP_FAD-bd"/>
</dbReference>
<proteinExistence type="inferred from homology"/>
<dbReference type="InterPro" id="IPR007037">
    <property type="entry name" value="SIP_rossman_dom"/>
</dbReference>
<evidence type="ECO:0000259" key="2">
    <source>
        <dbReference type="PROSITE" id="PS51384"/>
    </source>
</evidence>
<name>A0ABV6ZMQ2_9HYPH</name>
<dbReference type="PANTHER" id="PTHR30157:SF0">
    <property type="entry name" value="NADPH-DEPENDENT FERRIC-CHELATE REDUCTASE"/>
    <property type="match status" value="1"/>
</dbReference>
<sequence>MSKQGDGFRMMRVVGVERIAPHMQRLRLAGDDLAHFDTLGNLHVRLHVEARHKAEAGTPVEGAGDGPRRKGASSDVVTRYYTIRRIDAATGWLDIDFVLHAHAGPACNFALQAKPGDICGISGPCGLGVKKASRYLLAGDETALPAIARIAETLPPDVRGDIIIETCGPEDRLPFAAPAGMTIRWVDRWPRDQGPGRGFIESVREKIEVCAGSKDYFIWLAGEFGAYEAFRPRLAAIPKPRYINVCYWRR</sequence>
<dbReference type="Gene3D" id="3.40.50.80">
    <property type="entry name" value="Nucleotide-binding domain of ferredoxin-NADP reductase (FNR) module"/>
    <property type="match status" value="1"/>
</dbReference>
<dbReference type="PROSITE" id="PS51384">
    <property type="entry name" value="FAD_FR"/>
    <property type="match status" value="1"/>
</dbReference>
<dbReference type="EMBL" id="JBHGPK010000019">
    <property type="protein sequence ID" value="MFC2253470.1"/>
    <property type="molecule type" value="Genomic_DNA"/>
</dbReference>
<feature type="domain" description="FAD-binding FR-type" evidence="2">
    <location>
        <begin position="6"/>
        <end position="131"/>
    </location>
</feature>
<dbReference type="SUPFAM" id="SSF63380">
    <property type="entry name" value="Riboflavin synthase domain-like"/>
    <property type="match status" value="1"/>
</dbReference>
<accession>A0ABV6ZMQ2</accession>
<dbReference type="Pfam" id="PF04954">
    <property type="entry name" value="SIP"/>
    <property type="match status" value="1"/>
</dbReference>